<dbReference type="PROSITE" id="PS50042">
    <property type="entry name" value="CNMP_BINDING_3"/>
    <property type="match status" value="1"/>
</dbReference>
<evidence type="ECO:0000259" key="1">
    <source>
        <dbReference type="PROSITE" id="PS50042"/>
    </source>
</evidence>
<dbReference type="Pfam" id="PF00027">
    <property type="entry name" value="cNMP_binding"/>
    <property type="match status" value="1"/>
</dbReference>
<dbReference type="SUPFAM" id="SSF51206">
    <property type="entry name" value="cAMP-binding domain-like"/>
    <property type="match status" value="2"/>
</dbReference>
<proteinExistence type="predicted"/>
<feature type="domain" description="Cyclic nucleotide-binding" evidence="1">
    <location>
        <begin position="201"/>
        <end position="299"/>
    </location>
</feature>
<reference evidence="2 3" key="1">
    <citation type="journal article" date="2012" name="Genome Biol.">
        <title>Sequencing three crocodilian genomes to illuminate the evolution of archosaurs and amniotes.</title>
        <authorList>
            <person name="St John J.A."/>
            <person name="Braun E.L."/>
            <person name="Isberg S.R."/>
            <person name="Miles L.G."/>
            <person name="Chong A.Y."/>
            <person name="Gongora J."/>
            <person name="Dalzell P."/>
            <person name="Moran C."/>
            <person name="Bed'hom B."/>
            <person name="Abzhanov A."/>
            <person name="Burgess S.C."/>
            <person name="Cooksey A.M."/>
            <person name="Castoe T.A."/>
            <person name="Crawford N.G."/>
            <person name="Densmore L.D."/>
            <person name="Drew J.C."/>
            <person name="Edwards S.V."/>
            <person name="Faircloth B.C."/>
            <person name="Fujita M.K."/>
            <person name="Greenwold M.J."/>
            <person name="Hoffmann F.G."/>
            <person name="Howard J.M."/>
            <person name="Iguchi T."/>
            <person name="Janes D.E."/>
            <person name="Khan S.Y."/>
            <person name="Kohno S."/>
            <person name="de Koning A.J."/>
            <person name="Lance S.L."/>
            <person name="McCarthy F.M."/>
            <person name="McCormack J.E."/>
            <person name="Merchant M.E."/>
            <person name="Peterson D.G."/>
            <person name="Pollock D.D."/>
            <person name="Pourmand N."/>
            <person name="Raney B.J."/>
            <person name="Roessler K.A."/>
            <person name="Sanford J.R."/>
            <person name="Sawyer R.H."/>
            <person name="Schmidt C.J."/>
            <person name="Triplett E.W."/>
            <person name="Tuberville T.D."/>
            <person name="Venegas-Anaya M."/>
            <person name="Howard J.T."/>
            <person name="Jarvis E.D."/>
            <person name="Guillette L.J.Jr."/>
            <person name="Glenn T.C."/>
            <person name="Green R.E."/>
            <person name="Ray D.A."/>
        </authorList>
    </citation>
    <scope>NUCLEOTIDE SEQUENCE [LARGE SCALE GENOMIC DNA]</scope>
    <source>
        <strain evidence="2">KSC_2009_1</strain>
    </source>
</reference>
<dbReference type="SMART" id="SM00100">
    <property type="entry name" value="cNMP"/>
    <property type="match status" value="1"/>
</dbReference>
<sequence length="387" mass="43414">MDGVVQTLPVKGSPRWTGQDKQLVVERVLSPILRSSKETKIVYEMMKLIPDISAQLSDAELKELSMCTLKEYWAKGSTVVGNQGFYVILKGSAKPRTKFYKRMLGEDCDSLSVEPSSIIPFGLSARTLLVSGSCFGTLESLSPKMQHMLMSVITEEDCEILKISCTDYLRVKEEIAKRGQLAKEDLIHGCSYYCKWPMLYISQLTPHLQWKQYLAGHVLVKKGEISTFIGFISSGCCNIYREVEALVKLPLGKRVKRKRQVLVGQLHKMQSFGEVSILLQAPFTCTIITATAVKLGTIDANVILGLDTVTQMLFLQTAEPTFGSITQDEINFEYINKERHKEWQVVKNMVVQDILFHNGIVPGLGKWTHELSHPAKAGCGKRQNKCC</sequence>
<dbReference type="EMBL" id="AKHW03000227">
    <property type="protein sequence ID" value="KYO48322.1"/>
    <property type="molecule type" value="Genomic_DNA"/>
</dbReference>
<dbReference type="AlphaFoldDB" id="A0A151PH91"/>
<name>A0A151PH91_ALLMI</name>
<dbReference type="InterPro" id="IPR018490">
    <property type="entry name" value="cNMP-bd_dom_sf"/>
</dbReference>
<evidence type="ECO:0000313" key="2">
    <source>
        <dbReference type="EMBL" id="KYO48322.1"/>
    </source>
</evidence>
<protein>
    <submittedName>
        <fullName evidence="2">Cyclic nucleotide-binding domain-containing protein 1 isoform A</fullName>
    </submittedName>
</protein>
<dbReference type="Gene3D" id="2.60.120.10">
    <property type="entry name" value="Jelly Rolls"/>
    <property type="match status" value="2"/>
</dbReference>
<evidence type="ECO:0000313" key="3">
    <source>
        <dbReference type="Proteomes" id="UP000050525"/>
    </source>
</evidence>
<dbReference type="PANTHER" id="PTHR23011">
    <property type="entry name" value="CYCLIC NUCLEOTIDE-BINDING DOMAIN CONTAINING PROTEIN"/>
    <property type="match status" value="1"/>
</dbReference>
<comment type="caution">
    <text evidence="2">The sequence shown here is derived from an EMBL/GenBank/DDBJ whole genome shotgun (WGS) entry which is preliminary data.</text>
</comment>
<keyword evidence="3" id="KW-1185">Reference proteome</keyword>
<dbReference type="CDD" id="cd00038">
    <property type="entry name" value="CAP_ED"/>
    <property type="match status" value="1"/>
</dbReference>
<dbReference type="InterPro" id="IPR000595">
    <property type="entry name" value="cNMP-bd_dom"/>
</dbReference>
<dbReference type="PANTHER" id="PTHR23011:SF32">
    <property type="entry name" value="CYCLIC NUCLEOTIDE-BINDING DOMAIN-CONTAINING PROTEIN 1"/>
    <property type="match status" value="1"/>
</dbReference>
<accession>A0A151PH91</accession>
<dbReference type="InterPro" id="IPR014710">
    <property type="entry name" value="RmlC-like_jellyroll"/>
</dbReference>
<dbReference type="Proteomes" id="UP000050525">
    <property type="component" value="Unassembled WGS sequence"/>
</dbReference>
<gene>
    <name evidence="2" type="primary">CNBD1</name>
    <name evidence="2" type="ORF">Y1Q_0024689</name>
</gene>
<organism evidence="2 3">
    <name type="scientific">Alligator mississippiensis</name>
    <name type="common">American alligator</name>
    <dbReference type="NCBI Taxonomy" id="8496"/>
    <lineage>
        <taxon>Eukaryota</taxon>
        <taxon>Metazoa</taxon>
        <taxon>Chordata</taxon>
        <taxon>Craniata</taxon>
        <taxon>Vertebrata</taxon>
        <taxon>Euteleostomi</taxon>
        <taxon>Archelosauria</taxon>
        <taxon>Archosauria</taxon>
        <taxon>Crocodylia</taxon>
        <taxon>Alligatoridae</taxon>
        <taxon>Alligatorinae</taxon>
        <taxon>Alligator</taxon>
    </lineage>
</organism>